<dbReference type="Gene3D" id="3.30.200.20">
    <property type="entry name" value="Phosphorylase Kinase, domain 1"/>
    <property type="match status" value="1"/>
</dbReference>
<protein>
    <recommendedName>
        <fullName evidence="2">non-specific serine/threonine protein kinase</fullName>
        <ecNumber evidence="2">2.7.11.1</ecNumber>
    </recommendedName>
</protein>
<dbReference type="Proteomes" id="UP000230750">
    <property type="component" value="Unassembled WGS sequence"/>
</dbReference>
<feature type="binding site" evidence="10">
    <location>
        <position position="203"/>
    </location>
    <ligand>
        <name>ATP</name>
        <dbReference type="ChEBI" id="CHEBI:30616"/>
    </ligand>
</feature>
<evidence type="ECO:0000256" key="3">
    <source>
        <dbReference type="ARBA" id="ARBA00022527"/>
    </source>
</evidence>
<keyword evidence="14" id="KW-1185">Reference proteome</keyword>
<keyword evidence="3" id="KW-0723">Serine/threonine-protein kinase</keyword>
<dbReference type="InterPro" id="IPR051138">
    <property type="entry name" value="PIM_Ser/Thr_kinase"/>
</dbReference>
<dbReference type="InterPro" id="IPR000719">
    <property type="entry name" value="Prot_kinase_dom"/>
</dbReference>
<dbReference type="PROSITE" id="PS00107">
    <property type="entry name" value="PROTEIN_KINASE_ATP"/>
    <property type="match status" value="1"/>
</dbReference>
<dbReference type="GO" id="GO:0005737">
    <property type="term" value="C:cytoplasm"/>
    <property type="evidence" value="ECO:0007669"/>
    <property type="project" value="TreeGrafter"/>
</dbReference>
<comment type="catalytic activity">
    <reaction evidence="9">
        <text>L-seryl-[protein] + ATP = O-phospho-L-seryl-[protein] + ADP + H(+)</text>
        <dbReference type="Rhea" id="RHEA:17989"/>
        <dbReference type="Rhea" id="RHEA-COMP:9863"/>
        <dbReference type="Rhea" id="RHEA-COMP:11604"/>
        <dbReference type="ChEBI" id="CHEBI:15378"/>
        <dbReference type="ChEBI" id="CHEBI:29999"/>
        <dbReference type="ChEBI" id="CHEBI:30616"/>
        <dbReference type="ChEBI" id="CHEBI:83421"/>
        <dbReference type="ChEBI" id="CHEBI:456216"/>
        <dbReference type="EC" id="2.7.11.1"/>
    </reaction>
</comment>
<feature type="region of interest" description="Disordered" evidence="11">
    <location>
        <begin position="68"/>
        <end position="160"/>
    </location>
</feature>
<feature type="compositionally biased region" description="Low complexity" evidence="11">
    <location>
        <begin position="125"/>
        <end position="151"/>
    </location>
</feature>
<dbReference type="EC" id="2.7.11.1" evidence="2"/>
<evidence type="ECO:0000256" key="5">
    <source>
        <dbReference type="ARBA" id="ARBA00022741"/>
    </source>
</evidence>
<evidence type="ECO:0000256" key="6">
    <source>
        <dbReference type="ARBA" id="ARBA00022777"/>
    </source>
</evidence>
<keyword evidence="7 10" id="KW-0067">ATP-binding</keyword>
<organism evidence="13 14">
    <name type="scientific">Stichopus japonicus</name>
    <name type="common">Sea cucumber</name>
    <dbReference type="NCBI Taxonomy" id="307972"/>
    <lineage>
        <taxon>Eukaryota</taxon>
        <taxon>Metazoa</taxon>
        <taxon>Echinodermata</taxon>
        <taxon>Eleutherozoa</taxon>
        <taxon>Echinozoa</taxon>
        <taxon>Holothuroidea</taxon>
        <taxon>Aspidochirotacea</taxon>
        <taxon>Aspidochirotida</taxon>
        <taxon>Stichopodidae</taxon>
        <taxon>Apostichopus</taxon>
    </lineage>
</organism>
<evidence type="ECO:0000256" key="2">
    <source>
        <dbReference type="ARBA" id="ARBA00012513"/>
    </source>
</evidence>
<evidence type="ECO:0000256" key="4">
    <source>
        <dbReference type="ARBA" id="ARBA00022679"/>
    </source>
</evidence>
<name>A0A2G8KU24_STIJA</name>
<dbReference type="SMART" id="SM00220">
    <property type="entry name" value="S_TKc"/>
    <property type="match status" value="1"/>
</dbReference>
<sequence>MNQKLTFDLLRLAGLLGFCKDSRNRHVGREIDSVFDTLAMDVSSLLKSYKEVEDQNLKLEQELRFCRCRGPMAGPNGQNDKKRKRTRKSTSTSSGGSTSYGSSGRPSNTSNSGGAVGYGGGNTGNGASTHNNGSRASGGRSSTGSTSSSSRQVSVPRDNMAMVKAEVRRSGYELLNDQLGRGGFGLVYNGRPLNNSGQEVAIKLTLCDDIYSCTNLPGQNDQIPVEAAALNALESVTSVVDLLGFGEVSLGWDDVFFFVMEKPMGCLSFDTYLRQHKPMLPFVAFSFLKQLVSMVLAIHQCGWLHGDLKPSNLLMCAQDQLKAIDCGLAKKVVNGKCIVTSAGGTKVWNMAPERRNAGSCDLVKSTVWSVGVMYYYMIFGRLPFSSLKKAQKKPLKLHCNIPIGAKTILQRLLDPDPNRRVVIEDLEQLIQTHAPLSNI</sequence>
<keyword evidence="5 10" id="KW-0547">Nucleotide-binding</keyword>
<feature type="compositionally biased region" description="Low complexity" evidence="11">
    <location>
        <begin position="89"/>
        <end position="113"/>
    </location>
</feature>
<dbReference type="PANTHER" id="PTHR22984:SF25">
    <property type="entry name" value="PROTEIN KINASE DOMAIN-CONTAINING PROTEIN"/>
    <property type="match status" value="1"/>
</dbReference>
<evidence type="ECO:0000313" key="13">
    <source>
        <dbReference type="EMBL" id="PIK51513.1"/>
    </source>
</evidence>
<comment type="subcellular location">
    <subcellularLocation>
        <location evidence="1">Host cell</location>
    </subcellularLocation>
</comment>
<comment type="caution">
    <text evidence="13">The sequence shown here is derived from an EMBL/GenBank/DDBJ whole genome shotgun (WGS) entry which is preliminary data.</text>
</comment>
<dbReference type="GO" id="GO:0004674">
    <property type="term" value="F:protein serine/threonine kinase activity"/>
    <property type="evidence" value="ECO:0007669"/>
    <property type="project" value="UniProtKB-KW"/>
</dbReference>
<dbReference type="SUPFAM" id="SSF56112">
    <property type="entry name" value="Protein kinase-like (PK-like)"/>
    <property type="match status" value="1"/>
</dbReference>
<evidence type="ECO:0000256" key="10">
    <source>
        <dbReference type="PROSITE-ProRule" id="PRU10141"/>
    </source>
</evidence>
<dbReference type="InterPro" id="IPR017441">
    <property type="entry name" value="Protein_kinase_ATP_BS"/>
</dbReference>
<dbReference type="PROSITE" id="PS50011">
    <property type="entry name" value="PROTEIN_KINASE_DOM"/>
    <property type="match status" value="1"/>
</dbReference>
<gene>
    <name evidence="13" type="ORF">BSL78_11585</name>
</gene>
<dbReference type="GO" id="GO:0043657">
    <property type="term" value="C:host cell"/>
    <property type="evidence" value="ECO:0007669"/>
    <property type="project" value="UniProtKB-SubCell"/>
</dbReference>
<proteinExistence type="predicted"/>
<dbReference type="AlphaFoldDB" id="A0A2G8KU24"/>
<dbReference type="Gene3D" id="1.10.510.10">
    <property type="entry name" value="Transferase(Phosphotransferase) domain 1"/>
    <property type="match status" value="1"/>
</dbReference>
<keyword evidence="6 13" id="KW-0418">Kinase</keyword>
<reference evidence="13 14" key="1">
    <citation type="journal article" date="2017" name="PLoS Biol.">
        <title>The sea cucumber genome provides insights into morphological evolution and visceral regeneration.</title>
        <authorList>
            <person name="Zhang X."/>
            <person name="Sun L."/>
            <person name="Yuan J."/>
            <person name="Sun Y."/>
            <person name="Gao Y."/>
            <person name="Zhang L."/>
            <person name="Li S."/>
            <person name="Dai H."/>
            <person name="Hamel J.F."/>
            <person name="Liu C."/>
            <person name="Yu Y."/>
            <person name="Liu S."/>
            <person name="Lin W."/>
            <person name="Guo K."/>
            <person name="Jin S."/>
            <person name="Xu P."/>
            <person name="Storey K.B."/>
            <person name="Huan P."/>
            <person name="Zhang T."/>
            <person name="Zhou Y."/>
            <person name="Zhang J."/>
            <person name="Lin C."/>
            <person name="Li X."/>
            <person name="Xing L."/>
            <person name="Huo D."/>
            <person name="Sun M."/>
            <person name="Wang L."/>
            <person name="Mercier A."/>
            <person name="Li F."/>
            <person name="Yang H."/>
            <person name="Xiang J."/>
        </authorList>
    </citation>
    <scope>NUCLEOTIDE SEQUENCE [LARGE SCALE GENOMIC DNA]</scope>
    <source>
        <strain evidence="13">Shaxun</strain>
        <tissue evidence="13">Muscle</tissue>
    </source>
</reference>
<accession>A0A2G8KU24</accession>
<dbReference type="OrthoDB" id="8756238at2759"/>
<keyword evidence="4" id="KW-0808">Transferase</keyword>
<evidence type="ECO:0000256" key="9">
    <source>
        <dbReference type="ARBA" id="ARBA00048679"/>
    </source>
</evidence>
<dbReference type="InterPro" id="IPR011009">
    <property type="entry name" value="Kinase-like_dom_sf"/>
</dbReference>
<feature type="domain" description="Protein kinase" evidence="12">
    <location>
        <begin position="173"/>
        <end position="436"/>
    </location>
</feature>
<comment type="catalytic activity">
    <reaction evidence="8">
        <text>L-threonyl-[protein] + ATP = O-phospho-L-threonyl-[protein] + ADP + H(+)</text>
        <dbReference type="Rhea" id="RHEA:46608"/>
        <dbReference type="Rhea" id="RHEA-COMP:11060"/>
        <dbReference type="Rhea" id="RHEA-COMP:11605"/>
        <dbReference type="ChEBI" id="CHEBI:15378"/>
        <dbReference type="ChEBI" id="CHEBI:30013"/>
        <dbReference type="ChEBI" id="CHEBI:30616"/>
        <dbReference type="ChEBI" id="CHEBI:61977"/>
        <dbReference type="ChEBI" id="CHEBI:456216"/>
        <dbReference type="EC" id="2.7.11.1"/>
    </reaction>
</comment>
<evidence type="ECO:0000313" key="14">
    <source>
        <dbReference type="Proteomes" id="UP000230750"/>
    </source>
</evidence>
<evidence type="ECO:0000256" key="1">
    <source>
        <dbReference type="ARBA" id="ARBA00004340"/>
    </source>
</evidence>
<dbReference type="EMBL" id="MRZV01000368">
    <property type="protein sequence ID" value="PIK51513.1"/>
    <property type="molecule type" value="Genomic_DNA"/>
</dbReference>
<evidence type="ECO:0000259" key="12">
    <source>
        <dbReference type="PROSITE" id="PS50011"/>
    </source>
</evidence>
<dbReference type="PANTHER" id="PTHR22984">
    <property type="entry name" value="SERINE/THREONINE-PROTEIN KINASE PIM"/>
    <property type="match status" value="1"/>
</dbReference>
<dbReference type="GO" id="GO:0005524">
    <property type="term" value="F:ATP binding"/>
    <property type="evidence" value="ECO:0007669"/>
    <property type="project" value="UniProtKB-UniRule"/>
</dbReference>
<evidence type="ECO:0000256" key="11">
    <source>
        <dbReference type="SAM" id="MobiDB-lite"/>
    </source>
</evidence>
<dbReference type="STRING" id="307972.A0A2G8KU24"/>
<feature type="compositionally biased region" description="Gly residues" evidence="11">
    <location>
        <begin position="114"/>
        <end position="124"/>
    </location>
</feature>
<evidence type="ECO:0000256" key="8">
    <source>
        <dbReference type="ARBA" id="ARBA00047899"/>
    </source>
</evidence>
<dbReference type="Pfam" id="PF00069">
    <property type="entry name" value="Pkinase"/>
    <property type="match status" value="1"/>
</dbReference>
<evidence type="ECO:0000256" key="7">
    <source>
        <dbReference type="ARBA" id="ARBA00022840"/>
    </source>
</evidence>